<reference evidence="8" key="1">
    <citation type="submission" date="2019-11" db="EMBL/GenBank/DDBJ databases">
        <title>Acidithiobacillus ferrianus sp. nov.: a facultatively anaerobic and extremely acidophilic chemolithoautotroph.</title>
        <authorList>
            <person name="Norris P.R."/>
            <person name="Falagan C."/>
            <person name="Moya-Beltran A."/>
            <person name="Castro M."/>
            <person name="Quatrini R."/>
            <person name="Johnson D.B."/>
        </authorList>
    </citation>
    <scope>NUCLEOTIDE SEQUENCE [LARGE SCALE GENOMIC DNA]</scope>
    <source>
        <strain evidence="8">MG</strain>
    </source>
</reference>
<sequence length="189" mass="20160">MEMNHKMIVHNSHYVVKGTVIALAAVLGMGVASANPVGNSYKVATMPQVKSMLKQDSGKVSGNTVIYTGKKVHVVVAAVLPGFPFPSYEIHDVKNPTLKIPAGATVDVTFINTNKGFGHSFDITQKAPPYAVMPVINPIVAGTGFSPVPEEGKFGYADFTWQAKAGTYYYVCQIPGHAATGMFGKIEVE</sequence>
<feature type="binding site" evidence="6">
    <location>
        <position position="172"/>
    </location>
    <ligand>
        <name>Cu cation</name>
        <dbReference type="ChEBI" id="CHEBI:23378"/>
    </ligand>
</feature>
<comment type="cofactor">
    <cofactor evidence="6">
        <name>Cu cation</name>
        <dbReference type="ChEBI" id="CHEBI:23378"/>
    </cofactor>
    <text evidence="6">Binds 1 copper ion per subunit.</text>
</comment>
<keyword evidence="2 6" id="KW-0479">Metal-binding</keyword>
<evidence type="ECO:0000256" key="1">
    <source>
        <dbReference type="ARBA" id="ARBA00022448"/>
    </source>
</evidence>
<dbReference type="GO" id="GO:0005507">
    <property type="term" value="F:copper ion binding"/>
    <property type="evidence" value="ECO:0007669"/>
    <property type="project" value="UniProtKB-UniRule"/>
</dbReference>
<keyword evidence="1" id="KW-0813">Transport</keyword>
<keyword evidence="4 6" id="KW-0186">Copper</keyword>
<name>A0A845U540_9PROT</name>
<evidence type="ECO:0000259" key="7">
    <source>
        <dbReference type="Pfam" id="PF00127"/>
    </source>
</evidence>
<feature type="binding site" evidence="6">
    <location>
        <position position="177"/>
    </location>
    <ligand>
        <name>Cu cation</name>
        <dbReference type="ChEBI" id="CHEBI:23378"/>
    </ligand>
</feature>
<evidence type="ECO:0000256" key="4">
    <source>
        <dbReference type="ARBA" id="ARBA00023008"/>
    </source>
</evidence>
<gene>
    <name evidence="8" type="ORF">GL267_04880</name>
</gene>
<dbReference type="PROSITE" id="PS00196">
    <property type="entry name" value="COPPER_BLUE"/>
    <property type="match status" value="1"/>
</dbReference>
<evidence type="ECO:0000313" key="8">
    <source>
        <dbReference type="EMBL" id="NDU42003.1"/>
    </source>
</evidence>
<dbReference type="SUPFAM" id="SSF49503">
    <property type="entry name" value="Cupredoxins"/>
    <property type="match status" value="1"/>
</dbReference>
<evidence type="ECO:0000256" key="6">
    <source>
        <dbReference type="PIRSR" id="PIRSR601243-1"/>
    </source>
</evidence>
<dbReference type="EMBL" id="WNJL01000022">
    <property type="protein sequence ID" value="NDU42003.1"/>
    <property type="molecule type" value="Genomic_DNA"/>
</dbReference>
<dbReference type="InterPro" id="IPR000923">
    <property type="entry name" value="BlueCu_1"/>
</dbReference>
<protein>
    <recommendedName>
        <fullName evidence="5">Rusticyanin</fullName>
    </recommendedName>
</protein>
<feature type="binding site" evidence="6">
    <location>
        <position position="119"/>
    </location>
    <ligand>
        <name>Cu cation</name>
        <dbReference type="ChEBI" id="CHEBI:23378"/>
    </ligand>
</feature>
<keyword evidence="3" id="KW-0249">Electron transport</keyword>
<organism evidence="8">
    <name type="scientific">Acidithiobacillus ferrianus</name>
    <dbReference type="NCBI Taxonomy" id="2678518"/>
    <lineage>
        <taxon>Bacteria</taxon>
        <taxon>Pseudomonadati</taxon>
        <taxon>Pseudomonadota</taxon>
        <taxon>Acidithiobacillia</taxon>
        <taxon>Acidithiobacillales</taxon>
        <taxon>Acidithiobacillaceae</taxon>
        <taxon>Acidithiobacillus</taxon>
    </lineage>
</organism>
<dbReference type="InterPro" id="IPR028871">
    <property type="entry name" value="BlueCu_1_BS"/>
</dbReference>
<comment type="caution">
    <text evidence="8">The sequence shown here is derived from an EMBL/GenBank/DDBJ whole genome shotgun (WGS) entry which is preliminary data.</text>
</comment>
<accession>A0A845U540</accession>
<dbReference type="CDD" id="cd04231">
    <property type="entry name" value="Rusticyanin"/>
    <property type="match status" value="1"/>
</dbReference>
<dbReference type="Pfam" id="PF00127">
    <property type="entry name" value="Copper-bind"/>
    <property type="match status" value="1"/>
</dbReference>
<evidence type="ECO:0000256" key="5">
    <source>
        <dbReference type="NCBIfam" id="TIGR03095"/>
    </source>
</evidence>
<proteinExistence type="predicted"/>
<feature type="binding site" evidence="6">
    <location>
        <position position="182"/>
    </location>
    <ligand>
        <name>Cu cation</name>
        <dbReference type="ChEBI" id="CHEBI:23378"/>
    </ligand>
</feature>
<dbReference type="InterPro" id="IPR001243">
    <property type="entry name" value="Rusticyanin"/>
</dbReference>
<dbReference type="Gene3D" id="2.60.40.420">
    <property type="entry name" value="Cupredoxins - blue copper proteins"/>
    <property type="match status" value="1"/>
</dbReference>
<dbReference type="AlphaFoldDB" id="A0A845U540"/>
<feature type="domain" description="Blue (type 1) copper" evidence="7">
    <location>
        <begin position="98"/>
        <end position="189"/>
    </location>
</feature>
<dbReference type="PRINTS" id="PR00158">
    <property type="entry name" value="RUSTICYANIN"/>
</dbReference>
<dbReference type="NCBIfam" id="TIGR03095">
    <property type="entry name" value="rusti_cyanin"/>
    <property type="match status" value="1"/>
</dbReference>
<evidence type="ECO:0000256" key="2">
    <source>
        <dbReference type="ARBA" id="ARBA00022723"/>
    </source>
</evidence>
<evidence type="ECO:0000256" key="3">
    <source>
        <dbReference type="ARBA" id="ARBA00022982"/>
    </source>
</evidence>
<dbReference type="InterPro" id="IPR008972">
    <property type="entry name" value="Cupredoxin"/>
</dbReference>
<dbReference type="GO" id="GO:0009055">
    <property type="term" value="F:electron transfer activity"/>
    <property type="evidence" value="ECO:0007669"/>
    <property type="project" value="UniProtKB-UniRule"/>
</dbReference>